<accession>V4AF56</accession>
<dbReference type="PANTHER" id="PTHR14944">
    <property type="entry name" value="RPA-RELATED PROTEIN RADX"/>
    <property type="match status" value="1"/>
</dbReference>
<dbReference type="AlphaFoldDB" id="V4AF56"/>
<dbReference type="InterPro" id="IPR012340">
    <property type="entry name" value="NA-bd_OB-fold"/>
</dbReference>
<dbReference type="CTD" id="20249207"/>
<evidence type="ECO:0000313" key="2">
    <source>
        <dbReference type="Proteomes" id="UP000030746"/>
    </source>
</evidence>
<dbReference type="GO" id="GO:0003697">
    <property type="term" value="F:single-stranded DNA binding"/>
    <property type="evidence" value="ECO:0007669"/>
    <property type="project" value="InterPro"/>
</dbReference>
<gene>
    <name evidence="1" type="ORF">LOTGIDRAFT_233266</name>
</gene>
<dbReference type="Proteomes" id="UP000030746">
    <property type="component" value="Unassembled WGS sequence"/>
</dbReference>
<reference evidence="1 2" key="1">
    <citation type="journal article" date="2013" name="Nature">
        <title>Insights into bilaterian evolution from three spiralian genomes.</title>
        <authorList>
            <person name="Simakov O."/>
            <person name="Marletaz F."/>
            <person name="Cho S.J."/>
            <person name="Edsinger-Gonzales E."/>
            <person name="Havlak P."/>
            <person name="Hellsten U."/>
            <person name="Kuo D.H."/>
            <person name="Larsson T."/>
            <person name="Lv J."/>
            <person name="Arendt D."/>
            <person name="Savage R."/>
            <person name="Osoegawa K."/>
            <person name="de Jong P."/>
            <person name="Grimwood J."/>
            <person name="Chapman J.A."/>
            <person name="Shapiro H."/>
            <person name="Aerts A."/>
            <person name="Otillar R.P."/>
            <person name="Terry A.Y."/>
            <person name="Boore J.L."/>
            <person name="Grigoriev I.V."/>
            <person name="Lindberg D.R."/>
            <person name="Seaver E.C."/>
            <person name="Weisblat D.A."/>
            <person name="Putnam N.H."/>
            <person name="Rokhsar D.S."/>
        </authorList>
    </citation>
    <scope>NUCLEOTIDE SEQUENCE [LARGE SCALE GENOMIC DNA]</scope>
</reference>
<dbReference type="PANTHER" id="PTHR14944:SF2">
    <property type="entry name" value="RPA-RELATED PROTEIN RADX"/>
    <property type="match status" value="1"/>
</dbReference>
<dbReference type="EMBL" id="KB202163">
    <property type="protein sequence ID" value="ESO91966.1"/>
    <property type="molecule type" value="Genomic_DNA"/>
</dbReference>
<organism evidence="1 2">
    <name type="scientific">Lottia gigantea</name>
    <name type="common">Giant owl limpet</name>
    <dbReference type="NCBI Taxonomy" id="225164"/>
    <lineage>
        <taxon>Eukaryota</taxon>
        <taxon>Metazoa</taxon>
        <taxon>Spiralia</taxon>
        <taxon>Lophotrochozoa</taxon>
        <taxon>Mollusca</taxon>
        <taxon>Gastropoda</taxon>
        <taxon>Patellogastropoda</taxon>
        <taxon>Lottioidea</taxon>
        <taxon>Lottiidae</taxon>
        <taxon>Lottia</taxon>
    </lineage>
</organism>
<dbReference type="HOGENOM" id="CLU_387501_0_0_1"/>
<dbReference type="InterPro" id="IPR040893">
    <property type="entry name" value="RADX"/>
</dbReference>
<dbReference type="OMA" id="MICKENE"/>
<sequence>MAENTTCQNFQNVLNAIKDEELHNRPFSTTDFIVIKLQRYLVDPEFKSQTSIDTTRYSDVFDVTLSDSTNQMKYILHPSLNHLIQNYQLSVGSLIKLKKCSVHFDESDLESYDMVIIHQLDITGQRSITPDEVNLPWYPETNLKQQVDHPLAGGRRYYIDVWSTGYIDLSSSQHSISDIQKGNYEENRKVYGDYYGLKDICKKWKTLQGSKPAIVVQILKISRLLHYVKTGKSERYPFQLHMLIGDITGCCTAVLWNSLPIKYLNILKEGMCILLQMFTVKKSYHSSSRWKVGEEYGNIFEIDININAHHPMTVLKIIDRTSISDNVIPSLQYHFLTRKKLRSIYDNTMCDVIGYVQFVGRMGRELMKNRLEGDSGCYWISRWVHVVDHTSYKPIMIQLYRPNQYSLFDNLKAGDILICRHLRVIQDLQLLTNSKQKRHLYLSSVAETQISVFQANTITDNLPDALSDQPIVNQFIKWYRTNQSKELLHCKYGGYFTYPPLPDNLDDFKTQHSDYEITNSTMWKFTKDSLVYRQHTRLYVQAVLVQIQFICNKLATVSHDSLQDSENNISQHKVVKDVIVNNNWNDTKEQYQHIGIDQNNQDHVFSVTSTDLPVSQVSLPSNSPSHQNTDPANVAMTIQKQDYFKITWMGLNSKIDITSVKICKELDDPSDFSDVLTKQCDIGVSEDIVDISAIDSVLNSARLLTDQRYLVVLDLYKHKDSVEIILNTAYPL</sequence>
<name>V4AF56_LOTGI</name>
<dbReference type="RefSeq" id="XP_009057279.1">
    <property type="nucleotide sequence ID" value="XM_009059031.1"/>
</dbReference>
<evidence type="ECO:0000313" key="1">
    <source>
        <dbReference type="EMBL" id="ESO91966.1"/>
    </source>
</evidence>
<dbReference type="Gene3D" id="2.40.50.140">
    <property type="entry name" value="Nucleic acid-binding proteins"/>
    <property type="match status" value="2"/>
</dbReference>
<proteinExistence type="predicted"/>
<dbReference type="OrthoDB" id="5965770at2759"/>
<dbReference type="KEGG" id="lgi:LOTGIDRAFT_233266"/>
<dbReference type="GeneID" id="20249207"/>
<keyword evidence="2" id="KW-1185">Reference proteome</keyword>
<dbReference type="Pfam" id="PF17659">
    <property type="entry name" value="RADX"/>
    <property type="match status" value="1"/>
</dbReference>
<dbReference type="STRING" id="225164.V4AF56"/>
<protein>
    <submittedName>
        <fullName evidence="1">Uncharacterized protein</fullName>
    </submittedName>
</protein>